<proteinExistence type="predicted"/>
<organism evidence="1">
    <name type="scientific">Lichtheimia ramosa</name>
    <dbReference type="NCBI Taxonomy" id="688394"/>
    <lineage>
        <taxon>Eukaryota</taxon>
        <taxon>Fungi</taxon>
        <taxon>Fungi incertae sedis</taxon>
        <taxon>Mucoromycota</taxon>
        <taxon>Mucoromycotina</taxon>
        <taxon>Mucoromycetes</taxon>
        <taxon>Mucorales</taxon>
        <taxon>Lichtheimiaceae</taxon>
        <taxon>Lichtheimia</taxon>
    </lineage>
</organism>
<protein>
    <recommendedName>
        <fullName evidence="2">F-box domain-containing protein</fullName>
    </recommendedName>
</protein>
<dbReference type="InterPro" id="IPR032675">
    <property type="entry name" value="LRR_dom_sf"/>
</dbReference>
<dbReference type="Gene3D" id="3.80.10.10">
    <property type="entry name" value="Ribonuclease Inhibitor"/>
    <property type="match status" value="2"/>
</dbReference>
<dbReference type="AlphaFoldDB" id="A0A077WGB1"/>
<reference evidence="1" key="1">
    <citation type="journal article" date="2014" name="Genome Announc.">
        <title>De novo whole-genome sequence and genome annotation of Lichtheimia ramosa.</title>
        <authorList>
            <person name="Linde J."/>
            <person name="Schwartze V."/>
            <person name="Binder U."/>
            <person name="Lass-Florl C."/>
            <person name="Voigt K."/>
            <person name="Horn F."/>
        </authorList>
    </citation>
    <scope>NUCLEOTIDE SEQUENCE</scope>
    <source>
        <strain evidence="1">JMRC FSU:6197</strain>
    </source>
</reference>
<dbReference type="PANTHER" id="PTHR13318">
    <property type="entry name" value="PARTNER OF PAIRED, ISOFORM B-RELATED"/>
    <property type="match status" value="1"/>
</dbReference>
<name>A0A077WGB1_9FUNG</name>
<dbReference type="GO" id="GO:0031146">
    <property type="term" value="P:SCF-dependent proteasomal ubiquitin-dependent protein catabolic process"/>
    <property type="evidence" value="ECO:0007669"/>
    <property type="project" value="TreeGrafter"/>
</dbReference>
<gene>
    <name evidence="1" type="ORF">LRAMOSA08963</name>
</gene>
<dbReference type="InterPro" id="IPR011990">
    <property type="entry name" value="TPR-like_helical_dom_sf"/>
</dbReference>
<dbReference type="GO" id="GO:0019005">
    <property type="term" value="C:SCF ubiquitin ligase complex"/>
    <property type="evidence" value="ECO:0007669"/>
    <property type="project" value="TreeGrafter"/>
</dbReference>
<dbReference type="SUPFAM" id="SSF48452">
    <property type="entry name" value="TPR-like"/>
    <property type="match status" value="1"/>
</dbReference>
<evidence type="ECO:0000313" key="1">
    <source>
        <dbReference type="EMBL" id="CDS06435.1"/>
    </source>
</evidence>
<dbReference type="SUPFAM" id="SSF52047">
    <property type="entry name" value="RNI-like"/>
    <property type="match status" value="2"/>
</dbReference>
<dbReference type="Gene3D" id="1.25.40.10">
    <property type="entry name" value="Tetratricopeptide repeat domain"/>
    <property type="match status" value="1"/>
</dbReference>
<accession>A0A077WGB1</accession>
<sequence length="659" mass="75505">MSYPTCNELCQLPTLTASSERNKELVLNSTTKLQQSLESALSALDQRAMTLTKTANFDSALDDAKAMQQLLPFSALGYLREASIYSDQGKQRRVIDICKQALRIVDPKDVHYATLQQAKANAKERGSIRIDFIRRLPADVTTTTLLPMFINKDFVISYEPCQYLQVSTVWRDCFIQYLNGLHFSIFEYNHAALCVQVAELAQHTKTLHIDRYAKRTWLSDLLKNYDFCSLKEIDIDEFSSRYIDRFVSSLKSVSSTLTNLRIHIKSAPAFPVAIIISACTNLVSLDVMEATDADLSSLPMKPWSSMTTLTITHTLMKITLDEIIGIWRRFPSLKQLQLHPCTDIEAALVVTDYCPSMNSIELTVSDSDVDFTCKEQGIPGESIGISHLCLAKKGSPMNPIANVNPVLKRYHNTLEQIDLRMDLDTSDDMMGTIEYPRLKRIFFYHSAWWIPQNAPMLQELGMTAHTLNRNPAVLDTAPVNLQKLELQLAMDPLLRSKEALERYLLRLAQQSQLKELTINMTTSDHVGTLLDAISHFHQLQSLVIRFRDDWRQFEMERFYDRLVQGCPSLSSLQMNCKNTPSTYLLNTLKEFGHLEHFGFPIHWMYGNDSFWDWITNFTQLKSLHIYPVSRGNDNTQVQHLKRQRPDITITMDAYSKRPF</sequence>
<dbReference type="EMBL" id="LK023320">
    <property type="protein sequence ID" value="CDS06435.1"/>
    <property type="molecule type" value="Genomic_DNA"/>
</dbReference>
<evidence type="ECO:0008006" key="2">
    <source>
        <dbReference type="Google" id="ProtNLM"/>
    </source>
</evidence>